<keyword evidence="2" id="KW-1185">Reference proteome</keyword>
<dbReference type="InterPro" id="IPR050836">
    <property type="entry name" value="SDS22/Internalin_LRR"/>
</dbReference>
<dbReference type="InterPro" id="IPR032675">
    <property type="entry name" value="LRR_dom_sf"/>
</dbReference>
<dbReference type="Proteomes" id="UP000190951">
    <property type="component" value="Chromosome"/>
</dbReference>
<dbReference type="InterPro" id="IPR003591">
    <property type="entry name" value="Leu-rich_rpt_typical-subtyp"/>
</dbReference>
<dbReference type="InterPro" id="IPR007110">
    <property type="entry name" value="Ig-like_dom"/>
</dbReference>
<dbReference type="InterPro" id="IPR003343">
    <property type="entry name" value="Big_2"/>
</dbReference>
<dbReference type="Pfam" id="PF02368">
    <property type="entry name" value="Big_2"/>
    <property type="match status" value="2"/>
</dbReference>
<name>A0A1S8LWW0_9CLOT</name>
<dbReference type="SUPFAM" id="SSF49373">
    <property type="entry name" value="Invasin/intimin cell-adhesion fragments"/>
    <property type="match status" value="2"/>
</dbReference>
<dbReference type="Gene3D" id="2.60.40.1080">
    <property type="match status" value="2"/>
</dbReference>
<reference evidence="1 2" key="1">
    <citation type="submission" date="2022-04" db="EMBL/GenBank/DDBJ databases">
        <title>Genome sequence of C. roseum typestrain.</title>
        <authorList>
            <person name="Poehlein A."/>
            <person name="Schoch T."/>
            <person name="Duerre P."/>
            <person name="Daniel R."/>
        </authorList>
    </citation>
    <scope>NUCLEOTIDE SEQUENCE [LARGE SCALE GENOMIC DNA]</scope>
    <source>
        <strain evidence="1 2">DSM 7320</strain>
    </source>
</reference>
<evidence type="ECO:0000313" key="2">
    <source>
        <dbReference type="Proteomes" id="UP000190951"/>
    </source>
</evidence>
<dbReference type="InterPro" id="IPR006637">
    <property type="entry name" value="ChW"/>
</dbReference>
<sequence length="808" mass="86657">MKKFKLKCLITAFVCLASVSALNNANTVKADTNDTSVSVTYDAHVQNIGWQNPWAKDGSEAGTDGQALRVEALKIKLVNAPAGAKISYQTHVQNVGWQNWVSDGIEAGTDGKALRVEAFKIKLENMPDYSIQYQAHVENVGWQDWVSDGAEAGTDGKGLRVEAIRVRLVKKVHPNSISINKATDNLKIGDTDTLKASFSPDNTTNKDLTWTSSNSNIVSVDNSGNIKALANGTASITATSNDGQKTASCFVTVGEVSPGVQYQTHVENIGWQVPVSDGIEAGTEGKSLRVEALKINLVNAPADAKIVYQTHVQNIGWQNWVENGNEAGTDGKALRVEALKIKLQNMPGYSIQYQAYIQNLGWQNWVSDGAEAGTDGQNLRIEAIKIKLIKPAAVDSVSLNKTTDTLNIGDSDTLSATVNPSSVPNKAVSWASSDSSIVSVDANGKITANKAGTATITATSVDGNKAASCTVNVNDKSVVTFKDPCLETAVRDALKKPSGPIYSAEVANITCLNASGGAIVRYTNMASLDGIQYLTNLQELRLANDKLTDISAIKDLKNLKTLDLCNTPITDISPIKGLSSLTSLQLDNVNITDITPIRNLTNLQNLSISRCGLSNITALSDLKNLQSLNLGYNNNISNFSPLASLSNLSTLDLEYCNFSDTAPLANLKNLQSLYLGNNKLTDLHSINNLNNLKLLYANNNQINDISSINNLTNLNNLDISSNNITDISSIKGLTNLSNLSVSHNQIKDISPATSLVNLLCIDVSDNPISDVTPLKSLTNLQKLFIDTNKSDLDALKAALPKCTINYGF</sequence>
<dbReference type="EMBL" id="CP096983">
    <property type="protein sequence ID" value="URZ13411.1"/>
    <property type="molecule type" value="Genomic_DNA"/>
</dbReference>
<dbReference type="PROSITE" id="PS50835">
    <property type="entry name" value="IG_LIKE"/>
    <property type="match status" value="1"/>
</dbReference>
<dbReference type="SMART" id="SM00365">
    <property type="entry name" value="LRR_SD22"/>
    <property type="match status" value="8"/>
</dbReference>
<dbReference type="SUPFAM" id="SSF52058">
    <property type="entry name" value="L domain-like"/>
    <property type="match status" value="1"/>
</dbReference>
<evidence type="ECO:0000313" key="1">
    <source>
        <dbReference type="EMBL" id="URZ13411.1"/>
    </source>
</evidence>
<dbReference type="RefSeq" id="WP_077834933.1">
    <property type="nucleotide sequence ID" value="NZ_CP096983.1"/>
</dbReference>
<dbReference type="InterPro" id="IPR006553">
    <property type="entry name" value="Leu-rich_rpt_Cys-con_subtyp"/>
</dbReference>
<proteinExistence type="predicted"/>
<dbReference type="Pfam" id="PF07538">
    <property type="entry name" value="ChW"/>
    <property type="match status" value="6"/>
</dbReference>
<dbReference type="STRING" id="84029.CROST_30190"/>
<dbReference type="InterPro" id="IPR025875">
    <property type="entry name" value="Leu-rich_rpt_4"/>
</dbReference>
<dbReference type="Pfam" id="PF12799">
    <property type="entry name" value="LRR_4"/>
    <property type="match status" value="4"/>
</dbReference>
<dbReference type="SMART" id="SM00728">
    <property type="entry name" value="ChW"/>
    <property type="match status" value="6"/>
</dbReference>
<dbReference type="SMART" id="SM00635">
    <property type="entry name" value="BID_2"/>
    <property type="match status" value="2"/>
</dbReference>
<gene>
    <name evidence="1" type="ORF">CROST_041770</name>
</gene>
<dbReference type="AlphaFoldDB" id="A0A1S8LWW0"/>
<dbReference type="PANTHER" id="PTHR46652:SF3">
    <property type="entry name" value="LEUCINE-RICH REPEAT-CONTAINING PROTEIN 9"/>
    <property type="match status" value="1"/>
</dbReference>
<dbReference type="SMART" id="SM00367">
    <property type="entry name" value="LRR_CC"/>
    <property type="match status" value="5"/>
</dbReference>
<organism evidence="1 2">
    <name type="scientific">Clostridium felsineum</name>
    <dbReference type="NCBI Taxonomy" id="36839"/>
    <lineage>
        <taxon>Bacteria</taxon>
        <taxon>Bacillati</taxon>
        <taxon>Bacillota</taxon>
        <taxon>Clostridia</taxon>
        <taxon>Eubacteriales</taxon>
        <taxon>Clostridiaceae</taxon>
        <taxon>Clostridium</taxon>
    </lineage>
</organism>
<protein>
    <submittedName>
        <fullName evidence="1">Uncharacterized protein</fullName>
    </submittedName>
</protein>
<dbReference type="SMART" id="SM00369">
    <property type="entry name" value="LRR_TYP"/>
    <property type="match status" value="6"/>
</dbReference>
<dbReference type="InterPro" id="IPR001611">
    <property type="entry name" value="Leu-rich_rpt"/>
</dbReference>
<dbReference type="InterPro" id="IPR008964">
    <property type="entry name" value="Invasin/intimin_cell_adhesion"/>
</dbReference>
<dbReference type="PROSITE" id="PS51450">
    <property type="entry name" value="LRR"/>
    <property type="match status" value="10"/>
</dbReference>
<dbReference type="Gene3D" id="3.80.10.10">
    <property type="entry name" value="Ribonuclease Inhibitor"/>
    <property type="match status" value="1"/>
</dbReference>
<dbReference type="PANTHER" id="PTHR46652">
    <property type="entry name" value="LEUCINE-RICH REPEAT AND IQ DOMAIN-CONTAINING PROTEIN 1-RELATED"/>
    <property type="match status" value="1"/>
</dbReference>
<dbReference type="KEGG" id="crw:CROST_041770"/>
<accession>A0A1S8LWW0</accession>